<feature type="transmembrane region" description="Helical" evidence="7">
    <location>
        <begin position="21"/>
        <end position="44"/>
    </location>
</feature>
<dbReference type="RefSeq" id="WP_154238021.1">
    <property type="nucleotide sequence ID" value="NZ_WKPI01000006.1"/>
</dbReference>
<evidence type="ECO:0000256" key="6">
    <source>
        <dbReference type="ARBA" id="ARBA00023136"/>
    </source>
</evidence>
<dbReference type="InterPro" id="IPR003856">
    <property type="entry name" value="LPS_length_determ_N"/>
</dbReference>
<dbReference type="PANTHER" id="PTHR32309">
    <property type="entry name" value="TYROSINE-PROTEIN KINASE"/>
    <property type="match status" value="1"/>
</dbReference>
<dbReference type="EMBL" id="WKPI01000006">
    <property type="protein sequence ID" value="MSC32568.1"/>
    <property type="molecule type" value="Genomic_DNA"/>
</dbReference>
<keyword evidence="12" id="KW-1185">Reference proteome</keyword>
<dbReference type="GO" id="GO:0005886">
    <property type="term" value="C:plasma membrane"/>
    <property type="evidence" value="ECO:0007669"/>
    <property type="project" value="UniProtKB-SubCell"/>
</dbReference>
<dbReference type="GO" id="GO:0004713">
    <property type="term" value="F:protein tyrosine kinase activity"/>
    <property type="evidence" value="ECO:0007669"/>
    <property type="project" value="TreeGrafter"/>
</dbReference>
<dbReference type="Pfam" id="PF02706">
    <property type="entry name" value="Wzz"/>
    <property type="match status" value="1"/>
</dbReference>
<evidence type="ECO:0000256" key="5">
    <source>
        <dbReference type="ARBA" id="ARBA00022989"/>
    </source>
</evidence>
<evidence type="ECO:0000256" key="4">
    <source>
        <dbReference type="ARBA" id="ARBA00022692"/>
    </source>
</evidence>
<dbReference type="Proteomes" id="UP000433575">
    <property type="component" value="Unassembled WGS sequence"/>
</dbReference>
<evidence type="ECO:0000256" key="1">
    <source>
        <dbReference type="ARBA" id="ARBA00004651"/>
    </source>
</evidence>
<dbReference type="OrthoDB" id="2360475at2"/>
<dbReference type="Proteomes" id="UP000480929">
    <property type="component" value="Unassembled WGS sequence"/>
</dbReference>
<evidence type="ECO:0000256" key="3">
    <source>
        <dbReference type="ARBA" id="ARBA00022475"/>
    </source>
</evidence>
<evidence type="ECO:0000313" key="9">
    <source>
        <dbReference type="EMBL" id="MSA88458.1"/>
    </source>
</evidence>
<proteinExistence type="inferred from homology"/>
<comment type="subcellular location">
    <subcellularLocation>
        <location evidence="1">Cell membrane</location>
        <topology evidence="1">Multi-pass membrane protein</topology>
    </subcellularLocation>
</comment>
<gene>
    <name evidence="10" type="ORF">GKD88_05480</name>
    <name evidence="9" type="ORF">GKE08_03880</name>
</gene>
<evidence type="ECO:0000313" key="11">
    <source>
        <dbReference type="Proteomes" id="UP000433575"/>
    </source>
</evidence>
<feature type="domain" description="Polysaccharide chain length determinant N-terminal" evidence="8">
    <location>
        <begin position="8"/>
        <end position="99"/>
    </location>
</feature>
<dbReference type="InterPro" id="IPR050445">
    <property type="entry name" value="Bact_polysacc_biosynth/exp"/>
</dbReference>
<feature type="transmembrane region" description="Helical" evidence="7">
    <location>
        <begin position="184"/>
        <end position="203"/>
    </location>
</feature>
<comment type="similarity">
    <text evidence="2">Belongs to the CpsC/CapA family.</text>
</comment>
<keyword evidence="6 7" id="KW-0472">Membrane</keyword>
<keyword evidence="4 7" id="KW-0812">Transmembrane</keyword>
<keyword evidence="3" id="KW-1003">Cell membrane</keyword>
<protein>
    <recommendedName>
        <fullName evidence="8">Polysaccharide chain length determinant N-terminal domain-containing protein</fullName>
    </recommendedName>
</protein>
<keyword evidence="5 7" id="KW-1133">Transmembrane helix</keyword>
<organism evidence="9 11">
    <name type="scientific">Holdemania massiliensis</name>
    <dbReference type="NCBI Taxonomy" id="1468449"/>
    <lineage>
        <taxon>Bacteria</taxon>
        <taxon>Bacillati</taxon>
        <taxon>Bacillota</taxon>
        <taxon>Erysipelotrichia</taxon>
        <taxon>Erysipelotrichales</taxon>
        <taxon>Erysipelotrichaceae</taxon>
        <taxon>Holdemania</taxon>
    </lineage>
</organism>
<evidence type="ECO:0000259" key="8">
    <source>
        <dbReference type="Pfam" id="PF02706"/>
    </source>
</evidence>
<dbReference type="EMBL" id="WKPJ01000003">
    <property type="protein sequence ID" value="MSA88458.1"/>
    <property type="molecule type" value="Genomic_DNA"/>
</dbReference>
<accession>A0A6N7S4L5</accession>
<reference evidence="11 12" key="1">
    <citation type="journal article" date="2019" name="Nat. Med.">
        <title>A library of human gut bacterial isolates paired with longitudinal multiomics data enables mechanistic microbiome research.</title>
        <authorList>
            <person name="Poyet M."/>
            <person name="Groussin M."/>
            <person name="Gibbons S.M."/>
            <person name="Avila-Pacheco J."/>
            <person name="Jiang X."/>
            <person name="Kearney S.M."/>
            <person name="Perrotta A.R."/>
            <person name="Berdy B."/>
            <person name="Zhao S."/>
            <person name="Lieberman T.D."/>
            <person name="Swanson P.K."/>
            <person name="Smith M."/>
            <person name="Roesemann S."/>
            <person name="Alexander J.E."/>
            <person name="Rich S.A."/>
            <person name="Livny J."/>
            <person name="Vlamakis H."/>
            <person name="Clish C."/>
            <person name="Bullock K."/>
            <person name="Deik A."/>
            <person name="Scott J."/>
            <person name="Pierce K.A."/>
            <person name="Xavier R.J."/>
            <person name="Alm E.J."/>
        </authorList>
    </citation>
    <scope>NUCLEOTIDE SEQUENCE [LARGE SCALE GENOMIC DNA]</scope>
    <source>
        <strain evidence="9 11">BIOML-A4</strain>
        <strain evidence="10 12">BIOML-A5</strain>
    </source>
</reference>
<dbReference type="AlphaFoldDB" id="A0A6N7S4L5"/>
<comment type="caution">
    <text evidence="9">The sequence shown here is derived from an EMBL/GenBank/DDBJ whole genome shotgun (WGS) entry which is preliminary data.</text>
</comment>
<evidence type="ECO:0000256" key="2">
    <source>
        <dbReference type="ARBA" id="ARBA00006683"/>
    </source>
</evidence>
<name>A0A6N7S4L5_9FIRM</name>
<sequence>MYENDGIEIDLSRIFGIIKKYFKPFVLIILTTSVAAVLITLFLIPKKYTAEAKLIIVQKSNPDSQQISYNDLQTSQKLVNTYSEILRSEAISDEVIHNLNLEIEGIDHSSYLGMVNISSVNNTEVINIKVKTKNPNLSARIANEIVSVFQQKIVTIMNIENVTVLNSAKIPDQKSSPSNVKNTIIGFLLGCLIDSCVIAYLLVNDKNIRTEEEMKQIFNYPIIGLIPDMNTVGGPE</sequence>
<evidence type="ECO:0000256" key="7">
    <source>
        <dbReference type="SAM" id="Phobius"/>
    </source>
</evidence>
<evidence type="ECO:0000313" key="10">
    <source>
        <dbReference type="EMBL" id="MSC32568.1"/>
    </source>
</evidence>
<evidence type="ECO:0000313" key="12">
    <source>
        <dbReference type="Proteomes" id="UP000480929"/>
    </source>
</evidence>
<dbReference type="PANTHER" id="PTHR32309:SF13">
    <property type="entry name" value="FERRIC ENTEROBACTIN TRANSPORT PROTEIN FEPE"/>
    <property type="match status" value="1"/>
</dbReference>